<evidence type="ECO:0000313" key="3">
    <source>
        <dbReference type="EMBL" id="AMR77671.1"/>
    </source>
</evidence>
<evidence type="ECO:0000259" key="2">
    <source>
        <dbReference type="Pfam" id="PF13264"/>
    </source>
</evidence>
<dbReference type="GO" id="GO:0003677">
    <property type="term" value="F:DNA binding"/>
    <property type="evidence" value="ECO:0007669"/>
    <property type="project" value="UniProtKB-KW"/>
</dbReference>
<proteinExistence type="predicted"/>
<dbReference type="AlphaFoldDB" id="A0A142JHV9"/>
<sequence>MAKDVRALSAVVKAMHKPLPLIRALLGGTAAMRAAGKDYLPQWPNEQSESYAARLAVATLFPAYNRTVEVLAGKPFSKPLTLSDDVPARLKAWCEDIDLQGRNLHTFAATLCEEALGPGFCGILIDYPTTKGLRTQADEQQAGVRPYFVHIRLDDMLGWRCKRVNGVWTLTQFRFLETAVEEDGDFGEKAIEQVRVLYPGRWEIHRKVDGKDDWTLHDEGTTTLKMIPLVPVYGKRKAFMIGVPPLLDLAFMNVEHWQSKSDQQTILHVARVPILFTKMLGDEVEITVGANTAVKAQSPEADMKFVEHKGDAIEAGRKSLLDLEDQMRQAGAELLVIKPGNVTEAQTVADNEQGSCALQRIAGDLEDAIDAALQLMADWVGEKEGGHVTVYKDFGAATLAEASADLLQKMNVAGTLSDETLFEEFQRRGMIRPDLRWGDEQQRIGKPRPGAAPEAA</sequence>
<dbReference type="Pfam" id="PF13264">
    <property type="entry name" value="DUF4055"/>
    <property type="match status" value="1"/>
</dbReference>
<feature type="region of interest" description="Disordered" evidence="1">
    <location>
        <begin position="436"/>
        <end position="456"/>
    </location>
</feature>
<protein>
    <submittedName>
        <fullName evidence="3">DNA-binding protein</fullName>
    </submittedName>
</protein>
<dbReference type="Proteomes" id="UP000075238">
    <property type="component" value="Chromosome 1"/>
</dbReference>
<dbReference type="KEGG" id="cnan:A2G96_07945"/>
<dbReference type="EMBL" id="CP014844">
    <property type="protein sequence ID" value="AMR77671.1"/>
    <property type="molecule type" value="Genomic_DNA"/>
</dbReference>
<dbReference type="STRING" id="1796606.A2G96_07945"/>
<keyword evidence="3" id="KW-0238">DNA-binding</keyword>
<feature type="domain" description="DUF4055" evidence="2">
    <location>
        <begin position="245"/>
        <end position="379"/>
    </location>
</feature>
<evidence type="ECO:0000313" key="4">
    <source>
        <dbReference type="Proteomes" id="UP000075238"/>
    </source>
</evidence>
<accession>A0A142JHV9</accession>
<reference evidence="3 4" key="1">
    <citation type="submission" date="2016-03" db="EMBL/GenBank/DDBJ databases">
        <title>Complete genome sequence of a novel chlorpyrifos degrading bacterium, Cupriavidus nantongensis sp. X1.</title>
        <authorList>
            <person name="Fang L."/>
        </authorList>
    </citation>
    <scope>NUCLEOTIDE SEQUENCE [LARGE SCALE GENOMIC DNA]</scope>
    <source>
        <strain evidence="3 4">X1</strain>
    </source>
</reference>
<keyword evidence="4" id="KW-1185">Reference proteome</keyword>
<evidence type="ECO:0000256" key="1">
    <source>
        <dbReference type="SAM" id="MobiDB-lite"/>
    </source>
</evidence>
<dbReference type="RefSeq" id="WP_062798346.1">
    <property type="nucleotide sequence ID" value="NZ_CP014844.1"/>
</dbReference>
<organism evidence="3 4">
    <name type="scientific">Cupriavidus nantongensis</name>
    <dbReference type="NCBI Taxonomy" id="1796606"/>
    <lineage>
        <taxon>Bacteria</taxon>
        <taxon>Pseudomonadati</taxon>
        <taxon>Pseudomonadota</taxon>
        <taxon>Betaproteobacteria</taxon>
        <taxon>Burkholderiales</taxon>
        <taxon>Burkholderiaceae</taxon>
        <taxon>Cupriavidus</taxon>
    </lineage>
</organism>
<dbReference type="InterPro" id="IPR025129">
    <property type="entry name" value="DUF4055"/>
</dbReference>
<name>A0A142JHV9_9BURK</name>
<gene>
    <name evidence="3" type="ORF">A2G96_07945</name>
</gene>